<keyword evidence="6" id="KW-0346">Stress response</keyword>
<dbReference type="InterPro" id="IPR020575">
    <property type="entry name" value="Hsp90_N"/>
</dbReference>
<dbReference type="InterPro" id="IPR019805">
    <property type="entry name" value="Heat_shock_protein_90_CS"/>
</dbReference>
<dbReference type="GO" id="GO:0005737">
    <property type="term" value="C:cytoplasm"/>
    <property type="evidence" value="ECO:0007669"/>
    <property type="project" value="UniProtKB-SubCell"/>
</dbReference>
<dbReference type="PRINTS" id="PR00775">
    <property type="entry name" value="HEATSHOCK90"/>
</dbReference>
<feature type="region of interest" description="Disordered" evidence="8">
    <location>
        <begin position="1042"/>
        <end position="1090"/>
    </location>
</feature>
<dbReference type="HAMAP" id="MF_00505">
    <property type="entry name" value="HSP90"/>
    <property type="match status" value="1"/>
</dbReference>
<reference evidence="9" key="1">
    <citation type="submission" date="2021-02" db="EMBL/GenBank/DDBJ databases">
        <authorList>
            <person name="Nowell W R."/>
        </authorList>
    </citation>
    <scope>NUCLEOTIDE SEQUENCE</scope>
</reference>
<dbReference type="PROSITE" id="PS00298">
    <property type="entry name" value="HSP90"/>
    <property type="match status" value="1"/>
</dbReference>
<evidence type="ECO:0000256" key="7">
    <source>
        <dbReference type="ARBA" id="ARBA00023186"/>
    </source>
</evidence>
<dbReference type="Pfam" id="PF13589">
    <property type="entry name" value="HATPase_c_3"/>
    <property type="match status" value="1"/>
</dbReference>
<keyword evidence="7" id="KW-0143">Chaperone</keyword>
<evidence type="ECO:0000256" key="8">
    <source>
        <dbReference type="SAM" id="MobiDB-lite"/>
    </source>
</evidence>
<dbReference type="GO" id="GO:0005524">
    <property type="term" value="F:ATP binding"/>
    <property type="evidence" value="ECO:0007669"/>
    <property type="project" value="UniProtKB-KW"/>
</dbReference>
<dbReference type="PANTHER" id="PTHR11528">
    <property type="entry name" value="HEAT SHOCK PROTEIN 90 FAMILY MEMBER"/>
    <property type="match status" value="1"/>
</dbReference>
<keyword evidence="3" id="KW-0963">Cytoplasm</keyword>
<keyword evidence="4" id="KW-0547">Nucleotide-binding</keyword>
<name>A0A818MRH8_9BILA</name>
<feature type="compositionally biased region" description="Basic and acidic residues" evidence="8">
    <location>
        <begin position="315"/>
        <end position="330"/>
    </location>
</feature>
<feature type="compositionally biased region" description="Acidic residues" evidence="8">
    <location>
        <begin position="1043"/>
        <end position="1053"/>
    </location>
</feature>
<dbReference type="Pfam" id="PF00183">
    <property type="entry name" value="HSP90"/>
    <property type="match status" value="1"/>
</dbReference>
<dbReference type="GO" id="GO:0016887">
    <property type="term" value="F:ATP hydrolysis activity"/>
    <property type="evidence" value="ECO:0007669"/>
    <property type="project" value="InterPro"/>
</dbReference>
<dbReference type="Gene3D" id="1.20.120.790">
    <property type="entry name" value="Heat shock protein 90, C-terminal domain"/>
    <property type="match status" value="1"/>
</dbReference>
<comment type="caution">
    <text evidence="9">The sequence shown here is derived from an EMBL/GenBank/DDBJ whole genome shotgun (WGS) entry which is preliminary data.</text>
</comment>
<dbReference type="InterPro" id="IPR020568">
    <property type="entry name" value="Ribosomal_Su5_D2-typ_SF"/>
</dbReference>
<dbReference type="SUPFAM" id="SSF54211">
    <property type="entry name" value="Ribosomal protein S5 domain 2-like"/>
    <property type="match status" value="1"/>
</dbReference>
<evidence type="ECO:0000256" key="2">
    <source>
        <dbReference type="ARBA" id="ARBA00008239"/>
    </source>
</evidence>
<dbReference type="NCBIfam" id="NF003555">
    <property type="entry name" value="PRK05218.1"/>
    <property type="match status" value="1"/>
</dbReference>
<comment type="similarity">
    <text evidence="2">Belongs to the heat shock protein 90 family.</text>
</comment>
<dbReference type="InterPro" id="IPR036890">
    <property type="entry name" value="HATPase_C_sf"/>
</dbReference>
<keyword evidence="5" id="KW-0067">ATP-binding</keyword>
<dbReference type="Gene3D" id="3.30.230.80">
    <property type="match status" value="1"/>
</dbReference>
<feature type="region of interest" description="Disordered" evidence="8">
    <location>
        <begin position="304"/>
        <end position="330"/>
    </location>
</feature>
<dbReference type="GO" id="GO:0140662">
    <property type="term" value="F:ATP-dependent protein folding chaperone"/>
    <property type="evidence" value="ECO:0007669"/>
    <property type="project" value="InterPro"/>
</dbReference>
<evidence type="ECO:0000313" key="9">
    <source>
        <dbReference type="EMBL" id="CAF3593804.1"/>
    </source>
</evidence>
<evidence type="ECO:0000256" key="3">
    <source>
        <dbReference type="ARBA" id="ARBA00022490"/>
    </source>
</evidence>
<feature type="compositionally biased region" description="Acidic residues" evidence="8">
    <location>
        <begin position="1060"/>
        <end position="1069"/>
    </location>
</feature>
<protein>
    <recommendedName>
        <fullName evidence="11">Heat shock protein 90</fullName>
    </recommendedName>
</protein>
<dbReference type="InterPro" id="IPR037196">
    <property type="entry name" value="HSP90_C"/>
</dbReference>
<proteinExistence type="inferred from homology"/>
<dbReference type="CDD" id="cd16927">
    <property type="entry name" value="HATPase_Hsp90-like"/>
    <property type="match status" value="1"/>
</dbReference>
<feature type="compositionally biased region" description="Basic and acidic residues" evidence="8">
    <location>
        <begin position="585"/>
        <end position="597"/>
    </location>
</feature>
<sequence length="1090" mass="126045">MNNFIKGILISKVMTTSNQCSITHSTIIHLNKTIDYYINTTKENLDLTISYYLPLEYCSEFFLTLVDLFSFYSSKITNITILQDSITTLKLINLCINIDIKSIQKLKSLRHIFFQNCTIHFITSQHREDYDFYPKNLSRWSFYQGQTDSFDQFIIMINQIGPLKFDLKLSNCFKPIFSFNHFIPLDTQLIFLDITCQYFQIDEPYNIKTRRAIFLTPILIINTQSSLCPSIHKYYWLSLKHSHTKHFSLRTFICENRLIQLNFDLNQTTITNTKITITTQITFTQSTIFNKSIVTDHNICKADDDTDSTSIPPKVNDDIGKHSEASKTDDEVVQKEEEAIKLDGLSAKEFRTLLDASEKHQFQTEVNRMMKLIINSLYKNKEIFLRELISNASDALDKIRFLSLTDRTVLGDKEELTIRIKIDKDNRMLHITDTGIGMTKSDLVQFLGTIAKSDTSEFLNKVQEVQKDAKEGTTMSDLIGQFGVGFYSSFLVADKVVVTSKNNADDQYIWESDSTSFNVFKDPRGNTLGRGTTVSLHLKEEAGEYLEISTLEEIIRKYSQFINFNIYLWKSKTVKEEVPDDDATEDKKAETEKKTDDDAAVEDDKEEEKKSKTKTVDKTVWDWELMNESKPIWQRKASEVTEDEYHAFYKSFAKDSDVPMIYSHFTAEGEVTFKSILYVPKAAPFDLFSNYNKKADAIKLYVRRVFITDNFEEMMPKYLSFIRGVVDSDDLPLNVSRETLQQSKLLKVIKKKLVRKALDMLKKISSDDYTTFWKEYGTNIKLGVIEDSANRTRLAKLLRFSTSTSKDKFISLTEYVERMKPKQEHIYFISAMSIDEAQKSPFVERILKKGYEILYLTDPVDQYCMQSLPEYEGKKFQNVAKDGLELDKSDAKKEEQKKDLEKFYEPLLTWLKDKLSEKISDAKISDRLVQTPMALVASQWGYDGNMERIARAQAYQKSGGDATMNYYLNQKKTLEINPRHPLIKDLLRRVEDSKDDKTALDLANVMVEAATLRSGYDLKDSAGFADRIESMLRRAMGISLDEKVEDEPVDEEIDVKPDTNEDENIIDDDTNTKSNEDKQSTRDSDQHVDL</sequence>
<dbReference type="Gene3D" id="3.40.50.11260">
    <property type="match status" value="1"/>
</dbReference>
<dbReference type="InterPro" id="IPR001404">
    <property type="entry name" value="Hsp90_fam"/>
</dbReference>
<evidence type="ECO:0000256" key="6">
    <source>
        <dbReference type="ARBA" id="ARBA00023016"/>
    </source>
</evidence>
<dbReference type="SUPFAM" id="SSF55874">
    <property type="entry name" value="ATPase domain of HSP90 chaperone/DNA topoisomerase II/histidine kinase"/>
    <property type="match status" value="1"/>
</dbReference>
<dbReference type="SUPFAM" id="SSF110942">
    <property type="entry name" value="HSP90 C-terminal domain"/>
    <property type="match status" value="1"/>
</dbReference>
<evidence type="ECO:0000256" key="4">
    <source>
        <dbReference type="ARBA" id="ARBA00022741"/>
    </source>
</evidence>
<dbReference type="FunFam" id="3.30.565.10:FF:000005">
    <property type="entry name" value="Heat shock protein 90"/>
    <property type="match status" value="1"/>
</dbReference>
<dbReference type="FunFam" id="3.30.230.80:FF:000003">
    <property type="entry name" value="endoplasmin isoform X1"/>
    <property type="match status" value="1"/>
</dbReference>
<feature type="compositionally biased region" description="Basic and acidic residues" evidence="8">
    <location>
        <begin position="1070"/>
        <end position="1090"/>
    </location>
</feature>
<evidence type="ECO:0000256" key="5">
    <source>
        <dbReference type="ARBA" id="ARBA00022840"/>
    </source>
</evidence>
<dbReference type="FunFam" id="3.40.50.11260:FF:000001">
    <property type="entry name" value="Heat shock protein 90 alpha"/>
    <property type="match status" value="1"/>
</dbReference>
<dbReference type="AlphaFoldDB" id="A0A818MRH8"/>
<evidence type="ECO:0000313" key="10">
    <source>
        <dbReference type="Proteomes" id="UP000663823"/>
    </source>
</evidence>
<feature type="region of interest" description="Disordered" evidence="8">
    <location>
        <begin position="579"/>
        <end position="611"/>
    </location>
</feature>
<evidence type="ECO:0008006" key="11">
    <source>
        <dbReference type="Google" id="ProtNLM"/>
    </source>
</evidence>
<dbReference type="Gene3D" id="3.30.565.10">
    <property type="entry name" value="Histidine kinase-like ATPase, C-terminal domain"/>
    <property type="match status" value="1"/>
</dbReference>
<comment type="subcellular location">
    <subcellularLocation>
        <location evidence="1">Cytoplasm</location>
    </subcellularLocation>
</comment>
<accession>A0A818MRH8</accession>
<evidence type="ECO:0000256" key="1">
    <source>
        <dbReference type="ARBA" id="ARBA00004496"/>
    </source>
</evidence>
<gene>
    <name evidence="9" type="ORF">OTI717_LOCUS6443</name>
</gene>
<dbReference type="EMBL" id="CAJOAX010000452">
    <property type="protein sequence ID" value="CAF3593804.1"/>
    <property type="molecule type" value="Genomic_DNA"/>
</dbReference>
<organism evidence="9 10">
    <name type="scientific">Rotaria sordida</name>
    <dbReference type="NCBI Taxonomy" id="392033"/>
    <lineage>
        <taxon>Eukaryota</taxon>
        <taxon>Metazoa</taxon>
        <taxon>Spiralia</taxon>
        <taxon>Gnathifera</taxon>
        <taxon>Rotifera</taxon>
        <taxon>Eurotatoria</taxon>
        <taxon>Bdelloidea</taxon>
        <taxon>Philodinida</taxon>
        <taxon>Philodinidae</taxon>
        <taxon>Rotaria</taxon>
    </lineage>
</organism>
<dbReference type="Proteomes" id="UP000663823">
    <property type="component" value="Unassembled WGS sequence"/>
</dbReference>
<dbReference type="GO" id="GO:0051082">
    <property type="term" value="F:unfolded protein binding"/>
    <property type="evidence" value="ECO:0007669"/>
    <property type="project" value="InterPro"/>
</dbReference>